<reference evidence="18" key="1">
    <citation type="submission" date="2020-10" db="EMBL/GenBank/DDBJ databases">
        <authorList>
            <person name="Gilroy R."/>
        </authorList>
    </citation>
    <scope>NUCLEOTIDE SEQUENCE</scope>
    <source>
        <strain evidence="18">ChiHjej10B9-9673</strain>
    </source>
</reference>
<dbReference type="GO" id="GO:0005886">
    <property type="term" value="C:plasma membrane"/>
    <property type="evidence" value="ECO:0007669"/>
    <property type="project" value="UniProtKB-SubCell"/>
</dbReference>
<dbReference type="AlphaFoldDB" id="A0A9D1FCD3"/>
<evidence type="ECO:0000313" key="18">
    <source>
        <dbReference type="EMBL" id="HIS66169.1"/>
    </source>
</evidence>
<evidence type="ECO:0000256" key="14">
    <source>
        <dbReference type="SAM" id="MobiDB-lite"/>
    </source>
</evidence>
<evidence type="ECO:0000256" key="11">
    <source>
        <dbReference type="ARBA" id="ARBA00022989"/>
    </source>
</evidence>
<dbReference type="Pfam" id="PF02518">
    <property type="entry name" value="HATPase_c"/>
    <property type="match status" value="1"/>
</dbReference>
<dbReference type="InterPro" id="IPR003661">
    <property type="entry name" value="HisK_dim/P_dom"/>
</dbReference>
<keyword evidence="5" id="KW-0597">Phosphoprotein</keyword>
<feature type="compositionally biased region" description="Basic and acidic residues" evidence="14">
    <location>
        <begin position="475"/>
        <end position="505"/>
    </location>
</feature>
<reference evidence="18" key="2">
    <citation type="journal article" date="2021" name="PeerJ">
        <title>Extensive microbial diversity within the chicken gut microbiome revealed by metagenomics and culture.</title>
        <authorList>
            <person name="Gilroy R."/>
            <person name="Ravi A."/>
            <person name="Getino M."/>
            <person name="Pursley I."/>
            <person name="Horton D.L."/>
            <person name="Alikhan N.F."/>
            <person name="Baker D."/>
            <person name="Gharbi K."/>
            <person name="Hall N."/>
            <person name="Watson M."/>
            <person name="Adriaenssens E.M."/>
            <person name="Foster-Nyarko E."/>
            <person name="Jarju S."/>
            <person name="Secka A."/>
            <person name="Antonio M."/>
            <person name="Oren A."/>
            <person name="Chaudhuri R.R."/>
            <person name="La Ragione R."/>
            <person name="Hildebrand F."/>
            <person name="Pallen M.J."/>
        </authorList>
    </citation>
    <scope>NUCLEOTIDE SEQUENCE</scope>
    <source>
        <strain evidence="18">ChiHjej10B9-9673</strain>
    </source>
</reference>
<dbReference type="Pfam" id="PF00512">
    <property type="entry name" value="HisKA"/>
    <property type="match status" value="1"/>
</dbReference>
<dbReference type="Gene3D" id="6.10.340.10">
    <property type="match status" value="1"/>
</dbReference>
<dbReference type="FunFam" id="3.30.565.10:FF:000006">
    <property type="entry name" value="Sensor histidine kinase WalK"/>
    <property type="match status" value="1"/>
</dbReference>
<keyword evidence="9 18" id="KW-0418">Kinase</keyword>
<feature type="transmembrane region" description="Helical" evidence="15">
    <location>
        <begin position="12"/>
        <end position="36"/>
    </location>
</feature>
<dbReference type="PROSITE" id="PS50109">
    <property type="entry name" value="HIS_KIN"/>
    <property type="match status" value="1"/>
</dbReference>
<evidence type="ECO:0000256" key="7">
    <source>
        <dbReference type="ARBA" id="ARBA00022692"/>
    </source>
</evidence>
<dbReference type="SUPFAM" id="SSF47384">
    <property type="entry name" value="Homodimeric domain of signal transducing histidine kinase"/>
    <property type="match status" value="1"/>
</dbReference>
<keyword evidence="11 15" id="KW-1133">Transmembrane helix</keyword>
<dbReference type="CDD" id="cd06225">
    <property type="entry name" value="HAMP"/>
    <property type="match status" value="1"/>
</dbReference>
<dbReference type="SMART" id="SM00304">
    <property type="entry name" value="HAMP"/>
    <property type="match status" value="1"/>
</dbReference>
<dbReference type="SUPFAM" id="SSF158472">
    <property type="entry name" value="HAMP domain-like"/>
    <property type="match status" value="1"/>
</dbReference>
<comment type="caution">
    <text evidence="18">The sequence shown here is derived from an EMBL/GenBank/DDBJ whole genome shotgun (WGS) entry which is preliminary data.</text>
</comment>
<comment type="catalytic activity">
    <reaction evidence="1">
        <text>ATP + protein L-histidine = ADP + protein N-phospho-L-histidine.</text>
        <dbReference type="EC" id="2.7.13.3"/>
    </reaction>
</comment>
<dbReference type="FunFam" id="1.10.287.130:FF:000001">
    <property type="entry name" value="Two-component sensor histidine kinase"/>
    <property type="match status" value="1"/>
</dbReference>
<name>A0A9D1FCD3_9FIRM</name>
<dbReference type="GO" id="GO:0005524">
    <property type="term" value="F:ATP binding"/>
    <property type="evidence" value="ECO:0007669"/>
    <property type="project" value="UniProtKB-KW"/>
</dbReference>
<dbReference type="SMART" id="SM00387">
    <property type="entry name" value="HATPase_c"/>
    <property type="match status" value="1"/>
</dbReference>
<dbReference type="CDD" id="cd00082">
    <property type="entry name" value="HisKA"/>
    <property type="match status" value="1"/>
</dbReference>
<dbReference type="InterPro" id="IPR005467">
    <property type="entry name" value="His_kinase_dom"/>
</dbReference>
<evidence type="ECO:0000256" key="15">
    <source>
        <dbReference type="SAM" id="Phobius"/>
    </source>
</evidence>
<dbReference type="PROSITE" id="PS50885">
    <property type="entry name" value="HAMP"/>
    <property type="match status" value="1"/>
</dbReference>
<evidence type="ECO:0000259" key="17">
    <source>
        <dbReference type="PROSITE" id="PS50885"/>
    </source>
</evidence>
<proteinExistence type="predicted"/>
<evidence type="ECO:0000256" key="1">
    <source>
        <dbReference type="ARBA" id="ARBA00000085"/>
    </source>
</evidence>
<protein>
    <recommendedName>
        <fullName evidence="3">histidine kinase</fullName>
        <ecNumber evidence="3">2.7.13.3</ecNumber>
    </recommendedName>
</protein>
<evidence type="ECO:0000256" key="2">
    <source>
        <dbReference type="ARBA" id="ARBA00004651"/>
    </source>
</evidence>
<dbReference type="PANTHER" id="PTHR45528:SF1">
    <property type="entry name" value="SENSOR HISTIDINE KINASE CPXA"/>
    <property type="match status" value="1"/>
</dbReference>
<evidence type="ECO:0000256" key="13">
    <source>
        <dbReference type="ARBA" id="ARBA00023136"/>
    </source>
</evidence>
<organism evidence="18 19">
    <name type="scientific">Candidatus Scatomorpha merdipullorum</name>
    <dbReference type="NCBI Taxonomy" id="2840927"/>
    <lineage>
        <taxon>Bacteria</taxon>
        <taxon>Bacillati</taxon>
        <taxon>Bacillota</taxon>
        <taxon>Clostridia</taxon>
        <taxon>Eubacteriales</taxon>
        <taxon>Candidatus Scatomorpha</taxon>
    </lineage>
</organism>
<evidence type="ECO:0000256" key="12">
    <source>
        <dbReference type="ARBA" id="ARBA00023012"/>
    </source>
</evidence>
<feature type="compositionally biased region" description="Basic residues" evidence="14">
    <location>
        <begin position="506"/>
        <end position="516"/>
    </location>
</feature>
<dbReference type="InterPro" id="IPR036097">
    <property type="entry name" value="HisK_dim/P_sf"/>
</dbReference>
<evidence type="ECO:0000256" key="9">
    <source>
        <dbReference type="ARBA" id="ARBA00022777"/>
    </source>
</evidence>
<sequence length="529" mass="58438">MKSIYFRNFLSTAMMVLLSFLIIGAALFFMGQHFIIDSHRENMKSNAEAVAHMTDAVGYYDDFFSWDMRISLSVAAEISGNDIFVTDGEGRIASCSDEPGRCRHVGARVDAESMAELVSEGELNDVSDLGGVFPTRRYVYAMPISEADPSAGYVFVSSTRSTIIGAWTAFLWVFLAVALAVLSLALVMSLVISKKLSEPLDEMTAAARRFAHGDFSVRVREDKGTDELAALTSSFNAMADSLERSEELRNEFIANVSHELKTPMTTIAGFADGILDGTIPKDQEDKYLATIADETRRLSRLVRHMLSLSRLRSEGSDLAKRRDFDLNELIIRTLLNFETRAEDKRLGMDLQLPEDHMTVTADPDSITQVLYNLLDNAVKFAQPDSAITVALRKENGKAYVSVKNRGETIPADDLPLIFDRFHKSDRSRSLDRDGVGLGLYLVKSILDAHNEDIAVTSADGLTEFVFTLTLAREKPRSEKSKAEKAEKAKAAKAEKAEKARAEKAGKAARVKAARRRAGIEPPDGEKPQT</sequence>
<dbReference type="GO" id="GO:0000155">
    <property type="term" value="F:phosphorelay sensor kinase activity"/>
    <property type="evidence" value="ECO:0007669"/>
    <property type="project" value="InterPro"/>
</dbReference>
<evidence type="ECO:0000256" key="3">
    <source>
        <dbReference type="ARBA" id="ARBA00012438"/>
    </source>
</evidence>
<feature type="region of interest" description="Disordered" evidence="14">
    <location>
        <begin position="475"/>
        <end position="529"/>
    </location>
</feature>
<keyword evidence="6" id="KW-0808">Transferase</keyword>
<dbReference type="Proteomes" id="UP000824001">
    <property type="component" value="Unassembled WGS sequence"/>
</dbReference>
<dbReference type="EMBL" id="DVJK01000037">
    <property type="protein sequence ID" value="HIS66169.1"/>
    <property type="molecule type" value="Genomic_DNA"/>
</dbReference>
<dbReference type="InterPro" id="IPR036890">
    <property type="entry name" value="HATPase_C_sf"/>
</dbReference>
<dbReference type="InterPro" id="IPR003594">
    <property type="entry name" value="HATPase_dom"/>
</dbReference>
<keyword evidence="13 15" id="KW-0472">Membrane</keyword>
<dbReference type="Pfam" id="PF00672">
    <property type="entry name" value="HAMP"/>
    <property type="match status" value="1"/>
</dbReference>
<evidence type="ECO:0000256" key="8">
    <source>
        <dbReference type="ARBA" id="ARBA00022741"/>
    </source>
</evidence>
<dbReference type="InterPro" id="IPR003660">
    <property type="entry name" value="HAMP_dom"/>
</dbReference>
<keyword evidence="4" id="KW-1003">Cell membrane</keyword>
<keyword evidence="7 15" id="KW-0812">Transmembrane</keyword>
<dbReference type="SMART" id="SM00388">
    <property type="entry name" value="HisKA"/>
    <property type="match status" value="1"/>
</dbReference>
<evidence type="ECO:0000313" key="19">
    <source>
        <dbReference type="Proteomes" id="UP000824001"/>
    </source>
</evidence>
<feature type="domain" description="Histidine kinase" evidence="16">
    <location>
        <begin position="255"/>
        <end position="472"/>
    </location>
</feature>
<evidence type="ECO:0000256" key="4">
    <source>
        <dbReference type="ARBA" id="ARBA00022475"/>
    </source>
</evidence>
<gene>
    <name evidence="18" type="ORF">IAC18_01270</name>
</gene>
<comment type="subcellular location">
    <subcellularLocation>
        <location evidence="2">Cell membrane</location>
        <topology evidence="2">Multi-pass membrane protein</topology>
    </subcellularLocation>
</comment>
<evidence type="ECO:0000256" key="5">
    <source>
        <dbReference type="ARBA" id="ARBA00022553"/>
    </source>
</evidence>
<dbReference type="Gene3D" id="1.10.287.130">
    <property type="match status" value="1"/>
</dbReference>
<dbReference type="Gene3D" id="3.30.565.10">
    <property type="entry name" value="Histidine kinase-like ATPase, C-terminal domain"/>
    <property type="match status" value="1"/>
</dbReference>
<dbReference type="PANTHER" id="PTHR45528">
    <property type="entry name" value="SENSOR HISTIDINE KINASE CPXA"/>
    <property type="match status" value="1"/>
</dbReference>
<dbReference type="EC" id="2.7.13.3" evidence="3"/>
<evidence type="ECO:0000259" key="16">
    <source>
        <dbReference type="PROSITE" id="PS50109"/>
    </source>
</evidence>
<keyword evidence="10" id="KW-0067">ATP-binding</keyword>
<keyword evidence="8" id="KW-0547">Nucleotide-binding</keyword>
<evidence type="ECO:0000256" key="6">
    <source>
        <dbReference type="ARBA" id="ARBA00022679"/>
    </source>
</evidence>
<evidence type="ECO:0000256" key="10">
    <source>
        <dbReference type="ARBA" id="ARBA00022840"/>
    </source>
</evidence>
<feature type="transmembrane region" description="Helical" evidence="15">
    <location>
        <begin position="169"/>
        <end position="192"/>
    </location>
</feature>
<feature type="domain" description="HAMP" evidence="17">
    <location>
        <begin position="194"/>
        <end position="247"/>
    </location>
</feature>
<keyword evidence="12" id="KW-0902">Two-component regulatory system</keyword>
<accession>A0A9D1FCD3</accession>
<dbReference type="SUPFAM" id="SSF55874">
    <property type="entry name" value="ATPase domain of HSP90 chaperone/DNA topoisomerase II/histidine kinase"/>
    <property type="match status" value="1"/>
</dbReference>
<dbReference type="InterPro" id="IPR050398">
    <property type="entry name" value="HssS/ArlS-like"/>
</dbReference>